<organism evidence="2">
    <name type="scientific">freshwater metagenome</name>
    <dbReference type="NCBI Taxonomy" id="449393"/>
    <lineage>
        <taxon>unclassified sequences</taxon>
        <taxon>metagenomes</taxon>
        <taxon>ecological metagenomes</taxon>
    </lineage>
</organism>
<dbReference type="AlphaFoldDB" id="A0A6J6S9U9"/>
<feature type="region of interest" description="Disordered" evidence="1">
    <location>
        <begin position="1"/>
        <end position="32"/>
    </location>
</feature>
<name>A0A6J6S9U9_9ZZZZ</name>
<accession>A0A6J6S9U9</accession>
<dbReference type="EMBL" id="CAEZXR010000408">
    <property type="protein sequence ID" value="CAB4731700.1"/>
    <property type="molecule type" value="Genomic_DNA"/>
</dbReference>
<gene>
    <name evidence="2" type="ORF">UFOPK2579_02617</name>
</gene>
<proteinExistence type="predicted"/>
<evidence type="ECO:0000313" key="2">
    <source>
        <dbReference type="EMBL" id="CAB4731700.1"/>
    </source>
</evidence>
<protein>
    <submittedName>
        <fullName evidence="2">Unannotated protein</fullName>
    </submittedName>
</protein>
<evidence type="ECO:0000256" key="1">
    <source>
        <dbReference type="SAM" id="MobiDB-lite"/>
    </source>
</evidence>
<reference evidence="2" key="1">
    <citation type="submission" date="2020-05" db="EMBL/GenBank/DDBJ databases">
        <authorList>
            <person name="Chiriac C."/>
            <person name="Salcher M."/>
            <person name="Ghai R."/>
            <person name="Kavagutti S V."/>
        </authorList>
    </citation>
    <scope>NUCLEOTIDE SEQUENCE</scope>
</reference>
<sequence>MAPGTEMRTAAKKAGMAEGRSTLRRAVNDDPP</sequence>